<dbReference type="Proteomes" id="UP001642409">
    <property type="component" value="Unassembled WGS sequence"/>
</dbReference>
<sequence>MLIKYLQICYYFFLVTFKCTKFKISISDFKIYFNYYFYRISGIQFVKQLFRFVYLLLFSNFNFYSRLNSKQHSLTTLYTNPFYYPLQTYYHNHTQNLPKLQIPVLEKLQNEQIVTPYKNSSKSDSLDLFSFSLLKVNDKNGQLTEQINKNLFQLRIQIKRIQYLNGCNDKNENVINRVQKNMMYLQQRSK</sequence>
<reference evidence="1" key="1">
    <citation type="submission" date="2023-06" db="EMBL/GenBank/DDBJ databases">
        <authorList>
            <person name="Kurt Z."/>
        </authorList>
    </citation>
    <scope>NUCLEOTIDE SEQUENCE</scope>
</reference>
<proteinExistence type="predicted"/>
<evidence type="ECO:0000313" key="1">
    <source>
        <dbReference type="EMBL" id="CAI9976762.1"/>
    </source>
</evidence>
<dbReference type="EMBL" id="CATOUU010001174">
    <property type="protein sequence ID" value="CAI9976762.1"/>
    <property type="molecule type" value="Genomic_DNA"/>
</dbReference>
<evidence type="ECO:0000313" key="3">
    <source>
        <dbReference type="Proteomes" id="UP001642409"/>
    </source>
</evidence>
<keyword evidence="3" id="KW-1185">Reference proteome</keyword>
<gene>
    <name evidence="1" type="ORF">HINF_LOCUS64407</name>
    <name evidence="2" type="ORF">HINF_LOCUS7508</name>
</gene>
<evidence type="ECO:0000313" key="2">
    <source>
        <dbReference type="EMBL" id="CAL5983194.1"/>
    </source>
</evidence>
<accession>A0AA86RHR2</accession>
<dbReference type="EMBL" id="CAXDID020000015">
    <property type="protein sequence ID" value="CAL5983194.1"/>
    <property type="molecule type" value="Genomic_DNA"/>
</dbReference>
<protein>
    <submittedName>
        <fullName evidence="2">Hypothetical_protein</fullName>
    </submittedName>
</protein>
<name>A0AA86RHR2_9EUKA</name>
<reference evidence="2 3" key="2">
    <citation type="submission" date="2024-07" db="EMBL/GenBank/DDBJ databases">
        <authorList>
            <person name="Akdeniz Z."/>
        </authorList>
    </citation>
    <scope>NUCLEOTIDE SEQUENCE [LARGE SCALE GENOMIC DNA]</scope>
</reference>
<dbReference type="AlphaFoldDB" id="A0AA86RHR2"/>
<organism evidence="1">
    <name type="scientific">Hexamita inflata</name>
    <dbReference type="NCBI Taxonomy" id="28002"/>
    <lineage>
        <taxon>Eukaryota</taxon>
        <taxon>Metamonada</taxon>
        <taxon>Diplomonadida</taxon>
        <taxon>Hexamitidae</taxon>
        <taxon>Hexamitinae</taxon>
        <taxon>Hexamita</taxon>
    </lineage>
</organism>
<comment type="caution">
    <text evidence="1">The sequence shown here is derived from an EMBL/GenBank/DDBJ whole genome shotgun (WGS) entry which is preliminary data.</text>
</comment>